<accession>A0AAN7YV05</accession>
<evidence type="ECO:0000313" key="1">
    <source>
        <dbReference type="EMBL" id="KAK5576682.1"/>
    </source>
</evidence>
<dbReference type="Proteomes" id="UP001344447">
    <property type="component" value="Unassembled WGS sequence"/>
</dbReference>
<dbReference type="AlphaFoldDB" id="A0AAN7YV05"/>
<protein>
    <submittedName>
        <fullName evidence="1">Uncharacterized protein</fullName>
    </submittedName>
</protein>
<keyword evidence="2" id="KW-1185">Reference proteome</keyword>
<evidence type="ECO:0000313" key="2">
    <source>
        <dbReference type="Proteomes" id="UP001344447"/>
    </source>
</evidence>
<gene>
    <name evidence="1" type="ORF">RB653_007826</name>
</gene>
<organism evidence="1 2">
    <name type="scientific">Dictyostelium firmibasis</name>
    <dbReference type="NCBI Taxonomy" id="79012"/>
    <lineage>
        <taxon>Eukaryota</taxon>
        <taxon>Amoebozoa</taxon>
        <taxon>Evosea</taxon>
        <taxon>Eumycetozoa</taxon>
        <taxon>Dictyostelia</taxon>
        <taxon>Dictyosteliales</taxon>
        <taxon>Dictyosteliaceae</taxon>
        <taxon>Dictyostelium</taxon>
    </lineage>
</organism>
<comment type="caution">
    <text evidence="1">The sequence shown here is derived from an EMBL/GenBank/DDBJ whole genome shotgun (WGS) entry which is preliminary data.</text>
</comment>
<name>A0AAN7YV05_9MYCE</name>
<dbReference type="EMBL" id="JAVFKY010000005">
    <property type="protein sequence ID" value="KAK5576682.1"/>
    <property type="molecule type" value="Genomic_DNA"/>
</dbReference>
<sequence>MMVENLKRYLLSLKGLMNLLKIEEKLLNTYQVAKLFDQCPNRNIFDKGLKFFHTFFFLPLSDHRRYQHYFEFGN</sequence>
<reference evidence="1 2" key="1">
    <citation type="submission" date="2023-11" db="EMBL/GenBank/DDBJ databases">
        <title>Dfirmibasis_genome.</title>
        <authorList>
            <person name="Edelbroek B."/>
            <person name="Kjellin J."/>
            <person name="Jerlstrom-Hultqvist J."/>
            <person name="Soderbom F."/>
        </authorList>
    </citation>
    <scope>NUCLEOTIDE SEQUENCE [LARGE SCALE GENOMIC DNA]</scope>
    <source>
        <strain evidence="1 2">TNS-C-14</strain>
    </source>
</reference>
<proteinExistence type="predicted"/>